<dbReference type="EMBL" id="JAIQCJ010000921">
    <property type="protein sequence ID" value="KAJ8793910.1"/>
    <property type="molecule type" value="Genomic_DNA"/>
</dbReference>
<evidence type="ECO:0000313" key="2">
    <source>
        <dbReference type="Proteomes" id="UP001159641"/>
    </source>
</evidence>
<accession>A0AB34HSU9</accession>
<reference evidence="1 2" key="1">
    <citation type="submission" date="2022-11" db="EMBL/GenBank/DDBJ databases">
        <title>Whole genome sequence of Eschrichtius robustus ER-17-0199.</title>
        <authorList>
            <person name="Bruniche-Olsen A."/>
            <person name="Black A.N."/>
            <person name="Fields C.J."/>
            <person name="Walden K."/>
            <person name="Dewoody J.A."/>
        </authorList>
    </citation>
    <scope>NUCLEOTIDE SEQUENCE [LARGE SCALE GENOMIC DNA]</scope>
    <source>
        <strain evidence="1">ER-17-0199</strain>
        <tissue evidence="1">Blubber</tissue>
    </source>
</reference>
<proteinExistence type="predicted"/>
<dbReference type="AlphaFoldDB" id="A0AB34HSU9"/>
<dbReference type="Proteomes" id="UP001159641">
    <property type="component" value="Unassembled WGS sequence"/>
</dbReference>
<protein>
    <submittedName>
        <fullName evidence="1">Uncharacterized protein</fullName>
    </submittedName>
</protein>
<comment type="caution">
    <text evidence="1">The sequence shown here is derived from an EMBL/GenBank/DDBJ whole genome shotgun (WGS) entry which is preliminary data.</text>
</comment>
<name>A0AB34HSU9_ESCRO</name>
<sequence>MAASARIPFLPLAATSEPVLDPQQIQAFDQLCHLYRGSSRLALLTELSQKRGSESRRPFSGSQSGPAFNSVFQKENFQLQLIPPPVTED</sequence>
<evidence type="ECO:0000313" key="1">
    <source>
        <dbReference type="EMBL" id="KAJ8793910.1"/>
    </source>
</evidence>
<gene>
    <name evidence="1" type="ORF">J1605_019174</name>
</gene>
<keyword evidence="2" id="KW-1185">Reference proteome</keyword>
<organism evidence="1 2">
    <name type="scientific">Eschrichtius robustus</name>
    <name type="common">California gray whale</name>
    <name type="synonym">Eschrichtius gibbosus</name>
    <dbReference type="NCBI Taxonomy" id="9764"/>
    <lineage>
        <taxon>Eukaryota</taxon>
        <taxon>Metazoa</taxon>
        <taxon>Chordata</taxon>
        <taxon>Craniata</taxon>
        <taxon>Vertebrata</taxon>
        <taxon>Euteleostomi</taxon>
        <taxon>Mammalia</taxon>
        <taxon>Eutheria</taxon>
        <taxon>Laurasiatheria</taxon>
        <taxon>Artiodactyla</taxon>
        <taxon>Whippomorpha</taxon>
        <taxon>Cetacea</taxon>
        <taxon>Mysticeti</taxon>
        <taxon>Eschrichtiidae</taxon>
        <taxon>Eschrichtius</taxon>
    </lineage>
</organism>